<feature type="transmembrane region" description="Helical" evidence="2">
    <location>
        <begin position="12"/>
        <end position="35"/>
    </location>
</feature>
<name>A0A8J7M2C1_9BACT</name>
<organism evidence="3 4">
    <name type="scientific">Geomesophilobacter sediminis</name>
    <dbReference type="NCBI Taxonomy" id="2798584"/>
    <lineage>
        <taxon>Bacteria</taxon>
        <taxon>Pseudomonadati</taxon>
        <taxon>Thermodesulfobacteriota</taxon>
        <taxon>Desulfuromonadia</taxon>
        <taxon>Geobacterales</taxon>
        <taxon>Geobacteraceae</taxon>
        <taxon>Geomesophilobacter</taxon>
    </lineage>
</organism>
<proteinExistence type="predicted"/>
<keyword evidence="2" id="KW-1133">Transmembrane helix</keyword>
<dbReference type="EMBL" id="JAEMHM010000024">
    <property type="protein sequence ID" value="MBJ6727444.1"/>
    <property type="molecule type" value="Genomic_DNA"/>
</dbReference>
<protein>
    <submittedName>
        <fullName evidence="3">Type II secretion system protein</fullName>
    </submittedName>
</protein>
<evidence type="ECO:0000256" key="2">
    <source>
        <dbReference type="SAM" id="Phobius"/>
    </source>
</evidence>
<dbReference type="InterPro" id="IPR012902">
    <property type="entry name" value="N_methyl_site"/>
</dbReference>
<keyword evidence="2" id="KW-0812">Transmembrane</keyword>
<evidence type="ECO:0000256" key="1">
    <source>
        <dbReference type="SAM" id="MobiDB-lite"/>
    </source>
</evidence>
<reference evidence="3" key="1">
    <citation type="submission" date="2020-12" db="EMBL/GenBank/DDBJ databases">
        <title>Geomonas sp. Red875, isolated from river sediment.</title>
        <authorList>
            <person name="Xu Z."/>
            <person name="Zhang Z."/>
            <person name="Masuda Y."/>
            <person name="Itoh H."/>
            <person name="Senoo K."/>
        </authorList>
    </citation>
    <scope>NUCLEOTIDE SEQUENCE</scope>
    <source>
        <strain evidence="3">Red875</strain>
    </source>
</reference>
<dbReference type="NCBIfam" id="TIGR02532">
    <property type="entry name" value="IV_pilin_GFxxxE"/>
    <property type="match status" value="1"/>
</dbReference>
<dbReference type="Proteomes" id="UP000636888">
    <property type="component" value="Unassembled WGS sequence"/>
</dbReference>
<dbReference type="RefSeq" id="WP_199386586.1">
    <property type="nucleotide sequence ID" value="NZ_JAEMHM010000024.1"/>
</dbReference>
<evidence type="ECO:0000313" key="4">
    <source>
        <dbReference type="Proteomes" id="UP000636888"/>
    </source>
</evidence>
<accession>A0A8J7M2C1</accession>
<keyword evidence="2" id="KW-0472">Membrane</keyword>
<keyword evidence="4" id="KW-1185">Reference proteome</keyword>
<sequence>MNARPLATEKGYTLAELLVVLVIFGIVLTLTTASFNRIVLTSGQTIRSSETEIEGLIGLEVLRADLELAGFGLPWSFQNDIVYSEAASVSGTNKPPDPAPYNDAPNHSPRAIVSGDNVGFNHSDYLVLKGSALGSSDASRKTSYMTYGPVVRATKNGDTDLRLGSLDKAIALNATTRSGVGTRELVMNGAQFFFPFDSLGHLVQNSPAFLPKALNDNYLVYGLLDGDSSSDPAAPFNRADYYLFRPDDINSRCAPQTAVLYKGILNPGGSFQTLPLLECVADLQVVYGFTQDSRLNGTIDLHDDKVTGFSAAAATARDIRDQVREVRVYVLAHEGKMDRDYVYPKSTVPVGEFGHGSLFDLPAVIGAKCPARQPDCWKHYRWKVYTIVVNPKNLN</sequence>
<feature type="region of interest" description="Disordered" evidence="1">
    <location>
        <begin position="88"/>
        <end position="108"/>
    </location>
</feature>
<comment type="caution">
    <text evidence="3">The sequence shown here is derived from an EMBL/GenBank/DDBJ whole genome shotgun (WGS) entry which is preliminary data.</text>
</comment>
<gene>
    <name evidence="3" type="ORF">JFN93_22245</name>
</gene>
<dbReference type="AlphaFoldDB" id="A0A8J7M2C1"/>
<dbReference type="Pfam" id="PF07963">
    <property type="entry name" value="N_methyl"/>
    <property type="match status" value="1"/>
</dbReference>
<evidence type="ECO:0000313" key="3">
    <source>
        <dbReference type="EMBL" id="MBJ6727444.1"/>
    </source>
</evidence>